<dbReference type="SUPFAM" id="SSF54913">
    <property type="entry name" value="GlnB-like"/>
    <property type="match status" value="1"/>
</dbReference>
<dbReference type="AlphaFoldDB" id="A0A0G1HPI8"/>
<reference evidence="2 3" key="1">
    <citation type="journal article" date="2015" name="Nature">
        <title>rRNA introns, odd ribosomes, and small enigmatic genomes across a large radiation of phyla.</title>
        <authorList>
            <person name="Brown C.T."/>
            <person name="Hug L.A."/>
            <person name="Thomas B.C."/>
            <person name="Sharon I."/>
            <person name="Castelle C.J."/>
            <person name="Singh A."/>
            <person name="Wilkins M.J."/>
            <person name="Williams K.H."/>
            <person name="Banfield J.F."/>
        </authorList>
    </citation>
    <scope>NUCLEOTIDE SEQUENCE [LARGE SCALE GENOMIC DNA]</scope>
</reference>
<dbReference type="InterPro" id="IPR004323">
    <property type="entry name" value="Ion_tolerance_CutA"/>
</dbReference>
<protein>
    <recommendedName>
        <fullName evidence="4">CutA1 divalent ion tolerance protein</fullName>
    </recommendedName>
</protein>
<evidence type="ECO:0000256" key="1">
    <source>
        <dbReference type="ARBA" id="ARBA00010169"/>
    </source>
</evidence>
<dbReference type="Proteomes" id="UP000034172">
    <property type="component" value="Unassembled WGS sequence"/>
</dbReference>
<evidence type="ECO:0000313" key="2">
    <source>
        <dbReference type="EMBL" id="KKT48840.1"/>
    </source>
</evidence>
<proteinExistence type="inferred from homology"/>
<dbReference type="Gene3D" id="3.30.70.120">
    <property type="match status" value="1"/>
</dbReference>
<name>A0A0G1HPI8_9BACT</name>
<evidence type="ECO:0008006" key="4">
    <source>
        <dbReference type="Google" id="ProtNLM"/>
    </source>
</evidence>
<evidence type="ECO:0000313" key="3">
    <source>
        <dbReference type="Proteomes" id="UP000034172"/>
    </source>
</evidence>
<sequence length="95" mass="10634">MSDLDPIIINIPCPTKKEGIRLCTEMLEQELCGTAKIQEGVHLMYVEDGVHGSDIVLLSLKTTKANLEKIHEFILKNHSWGTPCIEVLPMLVDMC</sequence>
<dbReference type="GO" id="GO:0010038">
    <property type="term" value="P:response to metal ion"/>
    <property type="evidence" value="ECO:0007669"/>
    <property type="project" value="InterPro"/>
</dbReference>
<comment type="similarity">
    <text evidence="1">Belongs to the CutA family.</text>
</comment>
<organism evidence="2 3">
    <name type="scientific">Candidatus Collierbacteria bacterium GW2011_GWC2_44_18</name>
    <dbReference type="NCBI Taxonomy" id="1618392"/>
    <lineage>
        <taxon>Bacteria</taxon>
        <taxon>Candidatus Collieribacteriota</taxon>
    </lineage>
</organism>
<dbReference type="EMBL" id="LCIE01000017">
    <property type="protein sequence ID" value="KKT48840.1"/>
    <property type="molecule type" value="Genomic_DNA"/>
</dbReference>
<accession>A0A0G1HPI8</accession>
<dbReference type="InterPro" id="IPR015867">
    <property type="entry name" value="N-reg_PII/ATP_PRibTrfase_C"/>
</dbReference>
<dbReference type="Pfam" id="PF03091">
    <property type="entry name" value="CutA1"/>
    <property type="match status" value="1"/>
</dbReference>
<gene>
    <name evidence="2" type="ORF">UW41_C0017G0003</name>
</gene>
<comment type="caution">
    <text evidence="2">The sequence shown here is derived from an EMBL/GenBank/DDBJ whole genome shotgun (WGS) entry which is preliminary data.</text>
</comment>
<dbReference type="InterPro" id="IPR011322">
    <property type="entry name" value="N-reg_PII-like_a/b"/>
</dbReference>